<keyword evidence="2" id="KW-0677">Repeat</keyword>
<reference evidence="5" key="1">
    <citation type="submission" date="2018-03" db="EMBL/GenBank/DDBJ databases">
        <authorList>
            <person name="Guldener U."/>
        </authorList>
    </citation>
    <scope>NUCLEOTIDE SEQUENCE</scope>
</reference>
<proteinExistence type="predicted"/>
<evidence type="ECO:0000259" key="4">
    <source>
        <dbReference type="PROSITE" id="PS50245"/>
    </source>
</evidence>
<dbReference type="GO" id="GO:0007010">
    <property type="term" value="P:cytoskeleton organization"/>
    <property type="evidence" value="ECO:0007669"/>
    <property type="project" value="TreeGrafter"/>
</dbReference>
<protein>
    <submittedName>
        <fullName evidence="5">Related to tubulin-specific chaperone e (Tubulin folding cofactor E)</fullName>
    </submittedName>
</protein>
<evidence type="ECO:0000313" key="5">
    <source>
        <dbReference type="EMBL" id="SPO00946.1"/>
    </source>
</evidence>
<dbReference type="PANTHER" id="PTHR18849:SF0">
    <property type="entry name" value="CILIA- AND FLAGELLA-ASSOCIATED PROTEIN 410-RELATED"/>
    <property type="match status" value="1"/>
</dbReference>
<keyword evidence="1" id="KW-0433">Leucine-rich repeat</keyword>
<dbReference type="Proteomes" id="UP001187682">
    <property type="component" value="Unassembled WGS sequence"/>
</dbReference>
<dbReference type="AlphaFoldDB" id="A0AAE8MVS7"/>
<evidence type="ECO:0000256" key="2">
    <source>
        <dbReference type="ARBA" id="ARBA00022737"/>
    </source>
</evidence>
<evidence type="ECO:0000256" key="3">
    <source>
        <dbReference type="SAM" id="MobiDB-lite"/>
    </source>
</evidence>
<dbReference type="InterPro" id="IPR036859">
    <property type="entry name" value="CAP-Gly_dom_sf"/>
</dbReference>
<dbReference type="PROSITE" id="PS50245">
    <property type="entry name" value="CAP_GLY_2"/>
    <property type="match status" value="1"/>
</dbReference>
<organism evidence="5 6">
    <name type="scientific">Cephalotrichum gorgonifer</name>
    <dbReference type="NCBI Taxonomy" id="2041049"/>
    <lineage>
        <taxon>Eukaryota</taxon>
        <taxon>Fungi</taxon>
        <taxon>Dikarya</taxon>
        <taxon>Ascomycota</taxon>
        <taxon>Pezizomycotina</taxon>
        <taxon>Sordariomycetes</taxon>
        <taxon>Hypocreomycetidae</taxon>
        <taxon>Microascales</taxon>
        <taxon>Microascaceae</taxon>
        <taxon>Cephalotrichum</taxon>
    </lineage>
</organism>
<dbReference type="Gene3D" id="2.30.30.190">
    <property type="entry name" value="CAP Gly-rich-like domain"/>
    <property type="match status" value="1"/>
</dbReference>
<evidence type="ECO:0000256" key="1">
    <source>
        <dbReference type="ARBA" id="ARBA00022614"/>
    </source>
</evidence>
<dbReference type="EMBL" id="ONZQ02000004">
    <property type="protein sequence ID" value="SPO00946.1"/>
    <property type="molecule type" value="Genomic_DNA"/>
</dbReference>
<name>A0AAE8MVS7_9PEZI</name>
<dbReference type="SUPFAM" id="SSF52047">
    <property type="entry name" value="RNI-like"/>
    <property type="match status" value="1"/>
</dbReference>
<dbReference type="InterPro" id="IPR000938">
    <property type="entry name" value="CAP-Gly_domain"/>
</dbReference>
<dbReference type="PANTHER" id="PTHR18849">
    <property type="entry name" value="LEUCINE RICH REPEAT PROTEIN"/>
    <property type="match status" value="1"/>
</dbReference>
<evidence type="ECO:0000313" key="6">
    <source>
        <dbReference type="Proteomes" id="UP001187682"/>
    </source>
</evidence>
<keyword evidence="6" id="KW-1185">Reference proteome</keyword>
<dbReference type="Pfam" id="PF01302">
    <property type="entry name" value="CAP_GLY"/>
    <property type="match status" value="1"/>
</dbReference>
<feature type="domain" description="CAP-Gly" evidence="4">
    <location>
        <begin position="24"/>
        <end position="70"/>
    </location>
</feature>
<dbReference type="InterPro" id="IPR032675">
    <property type="entry name" value="LRR_dom_sf"/>
</dbReference>
<dbReference type="SMART" id="SM01052">
    <property type="entry name" value="CAP_GLY"/>
    <property type="match status" value="1"/>
</dbReference>
<dbReference type="SUPFAM" id="SSF74924">
    <property type="entry name" value="Cap-Gly domain"/>
    <property type="match status" value="1"/>
</dbReference>
<sequence length="603" mass="65854">MASTPMVGQRLSYDDLVCTVRYVGEVAGTSGAWLGVEWDDPTRGKHDGSHKGVKYFECLSKSSTAASFVRPSRPSQAPQSFISALHEKYASEVDSANRAISSGRLIEISGKVVEEVGFDKIRRQLARVGDLKIVILNGMRVGWAVGEGEASVAETCPKITELDLSHNLFVDFGTSVGVCRDLPELRSLRLNGNRFQDVLGDEWIQNAGSVFSGVKELALEETFLRWDEICHIARKFGSLASLSCGTNQLAAISGPLPAALSSTLTILNLEWNGFTALSDLTMLSSLTSLRNLHLKGNNISALTSNPSSSSAAVPTFPESIQYVDLSYNQVPSWSFVDSLHVVFPGLTALRIAHNPIYGSTEQSNTQQGPSLSATTTEEAHMITIARLPRLRTLNFATVSDSDRSNAEMFYLSRVAKELAAVPEGAESEVLKAHPRYEELCALHGTPDVIRRQETNPEFLESRLINVTFRYVGGGGEVPITKTKDIPNSFDIYAVKGMTARMFGLSPLRIRLFWETGEWDPVAGFDEQEGDSSDEEEEVAEAEMEWVVGGPAGGDEEGHRGWEGVSAGATAGRWVKREAELRDSPRALKFCVDGQEAKIRVEDK</sequence>
<dbReference type="Gene3D" id="3.80.10.10">
    <property type="entry name" value="Ribonuclease Inhibitor"/>
    <property type="match status" value="2"/>
</dbReference>
<gene>
    <name evidence="5" type="ORF">DNG_03694</name>
</gene>
<accession>A0AAE8MVS7</accession>
<feature type="region of interest" description="Disordered" evidence="3">
    <location>
        <begin position="547"/>
        <end position="566"/>
    </location>
</feature>
<dbReference type="PROSITE" id="PS00845">
    <property type="entry name" value="CAP_GLY_1"/>
    <property type="match status" value="1"/>
</dbReference>
<comment type="caution">
    <text evidence="5">The sequence shown here is derived from an EMBL/GenBank/DDBJ whole genome shotgun (WGS) entry which is preliminary data.</text>
</comment>